<feature type="chain" id="PRO_5040288894" evidence="2">
    <location>
        <begin position="18"/>
        <end position="598"/>
    </location>
</feature>
<dbReference type="Proteomes" id="UP000756921">
    <property type="component" value="Unassembled WGS sequence"/>
</dbReference>
<comment type="caution">
    <text evidence="3">The sequence shown here is derived from an EMBL/GenBank/DDBJ whole genome shotgun (WGS) entry which is preliminary data.</text>
</comment>
<feature type="compositionally biased region" description="Low complexity" evidence="1">
    <location>
        <begin position="522"/>
        <end position="531"/>
    </location>
</feature>
<accession>A0A9P6GA98</accession>
<organism evidence="3 4">
    <name type="scientific">Paraphaeosphaeria minitans</name>
    <dbReference type="NCBI Taxonomy" id="565426"/>
    <lineage>
        <taxon>Eukaryota</taxon>
        <taxon>Fungi</taxon>
        <taxon>Dikarya</taxon>
        <taxon>Ascomycota</taxon>
        <taxon>Pezizomycotina</taxon>
        <taxon>Dothideomycetes</taxon>
        <taxon>Pleosporomycetidae</taxon>
        <taxon>Pleosporales</taxon>
        <taxon>Massarineae</taxon>
        <taxon>Didymosphaeriaceae</taxon>
        <taxon>Paraphaeosphaeria</taxon>
    </lineage>
</organism>
<feature type="compositionally biased region" description="Low complexity" evidence="1">
    <location>
        <begin position="499"/>
        <end position="514"/>
    </location>
</feature>
<keyword evidence="4" id="KW-1185">Reference proteome</keyword>
<name>A0A9P6GA98_9PLEO</name>
<keyword evidence="2" id="KW-0732">Signal</keyword>
<feature type="region of interest" description="Disordered" evidence="1">
    <location>
        <begin position="270"/>
        <end position="293"/>
    </location>
</feature>
<sequence length="598" mass="59600">MISNIAIVLLAAHTVAGAAIKRNEPTTSCTDGQTASSALATGLSTTVPFYSAVVPSSAPVVSSYSAVVPSSSASLSSSVVLESSIPTLSSYPVGIPSSTPLSSFTGDISSVASSIASSASSSSLSSSIYSNSSIISSTTPALSTLTYSNTTSRSALVSTVSSILLTSSATPSGLALASSSLTPIPQSSGYIVGQPSSTVFSSGTSLIAVLPVSSSPGCIAAFTQTVYVTASVPTTTMEMLTTVQTTSTATVTLSASSSIQKLSKLVPTPVPQSSGYPVGQQSSDLGSSSPVPTITETSVLPSVSFNSVSIPASSGTPVDVQNSAPASVPASSSATPSSPVVPSPSLPGFSYPASTPGQPTASFYTGAPPFSYGVNNSTGAYPTGTTTSASLTISTGYGPVVSTNIISNSVPVSTGSYSMATSSTPVLPSSSSAVAPSSSVLSSPTQGYQTAVLSLTTTTSHSIVMVVPTSTNGPQYKRDVATVNLAVPATRSLVSSTLKPSNAPNSSSKPTSSTFERITNAPKPKSSSKSSVGDEAKTIVVSQDPRCPYPYPGIYCGEPSTTVISVKAAPTLMQSAKKTGSVVWCPYSYPGGKGEACP</sequence>
<feature type="signal peptide" evidence="2">
    <location>
        <begin position="1"/>
        <end position="17"/>
    </location>
</feature>
<evidence type="ECO:0000256" key="2">
    <source>
        <dbReference type="SAM" id="SignalP"/>
    </source>
</evidence>
<dbReference type="OrthoDB" id="3801585at2759"/>
<evidence type="ECO:0000313" key="4">
    <source>
        <dbReference type="Proteomes" id="UP000756921"/>
    </source>
</evidence>
<feature type="compositionally biased region" description="Polar residues" evidence="1">
    <location>
        <begin position="271"/>
        <end position="293"/>
    </location>
</feature>
<protein>
    <submittedName>
        <fullName evidence="3">Uncharacterized protein</fullName>
    </submittedName>
</protein>
<feature type="region of interest" description="Disordered" evidence="1">
    <location>
        <begin position="314"/>
        <end position="343"/>
    </location>
</feature>
<reference evidence="3" key="1">
    <citation type="journal article" date="2020" name="Mol. Plant Microbe Interact.">
        <title>Genome Sequence of the Biocontrol Agent Coniothyrium minitans strain Conio (IMI 134523).</title>
        <authorList>
            <person name="Patel D."/>
            <person name="Shittu T.A."/>
            <person name="Baroncelli R."/>
            <person name="Muthumeenakshi S."/>
            <person name="Osborne T.H."/>
            <person name="Janganan T.K."/>
            <person name="Sreenivasaprasad S."/>
        </authorList>
    </citation>
    <scope>NUCLEOTIDE SEQUENCE</scope>
    <source>
        <strain evidence="3">Conio</strain>
    </source>
</reference>
<proteinExistence type="predicted"/>
<feature type="region of interest" description="Disordered" evidence="1">
    <location>
        <begin position="494"/>
        <end position="536"/>
    </location>
</feature>
<feature type="compositionally biased region" description="Low complexity" evidence="1">
    <location>
        <begin position="323"/>
        <end position="338"/>
    </location>
</feature>
<gene>
    <name evidence="3" type="ORF">PMIN01_11569</name>
</gene>
<evidence type="ECO:0000313" key="3">
    <source>
        <dbReference type="EMBL" id="KAF9730700.1"/>
    </source>
</evidence>
<evidence type="ECO:0000256" key="1">
    <source>
        <dbReference type="SAM" id="MobiDB-lite"/>
    </source>
</evidence>
<dbReference type="EMBL" id="WJXW01000014">
    <property type="protein sequence ID" value="KAF9730700.1"/>
    <property type="molecule type" value="Genomic_DNA"/>
</dbReference>
<dbReference type="AlphaFoldDB" id="A0A9P6GA98"/>